<comment type="similarity">
    <text evidence="3">Belongs to the cytochrome P450 family.</text>
</comment>
<dbReference type="GO" id="GO:0020037">
    <property type="term" value="F:heme binding"/>
    <property type="evidence" value="ECO:0007669"/>
    <property type="project" value="InterPro"/>
</dbReference>
<keyword evidence="9" id="KW-0408">Iron</keyword>
<dbReference type="GO" id="GO:0016705">
    <property type="term" value="F:oxidoreductase activity, acting on paired donors, with incorporation or reduction of molecular oxygen"/>
    <property type="evidence" value="ECO:0007669"/>
    <property type="project" value="InterPro"/>
</dbReference>
<evidence type="ECO:0000256" key="4">
    <source>
        <dbReference type="ARBA" id="ARBA00022617"/>
    </source>
</evidence>
<keyword evidence="6" id="KW-0479">Metal-binding</keyword>
<dbReference type="PANTHER" id="PTHR47944">
    <property type="entry name" value="CYTOCHROME P450 98A9"/>
    <property type="match status" value="1"/>
</dbReference>
<accession>A0A540MVF9</accession>
<evidence type="ECO:0000256" key="9">
    <source>
        <dbReference type="ARBA" id="ARBA00023004"/>
    </source>
</evidence>
<dbReference type="EMBL" id="VIEB01000169">
    <property type="protein sequence ID" value="TQE02739.1"/>
    <property type="molecule type" value="Genomic_DNA"/>
</dbReference>
<sequence>MSFCCYVEWAHEYGPIISMWKRSTLNMVVLSLELAKEVLKEHDQKMEDLHRSRSVVKFSKDGQDVVWADYGPTTQGQEGLHSRALLS</sequence>
<comment type="subcellular location">
    <subcellularLocation>
        <location evidence="2">Membrane</location>
        <topology evidence="2">Single-pass membrane protein</topology>
    </subcellularLocation>
</comment>
<keyword evidence="5" id="KW-0812">Transmembrane</keyword>
<evidence type="ECO:0000256" key="10">
    <source>
        <dbReference type="ARBA" id="ARBA00023033"/>
    </source>
</evidence>
<keyword evidence="13" id="KW-1185">Reference proteome</keyword>
<gene>
    <name evidence="12" type="ORF">C1H46_011643</name>
</gene>
<comment type="cofactor">
    <cofactor evidence="1">
        <name>heme</name>
        <dbReference type="ChEBI" id="CHEBI:30413"/>
    </cofactor>
</comment>
<dbReference type="AlphaFoldDB" id="A0A540MVF9"/>
<evidence type="ECO:0000256" key="6">
    <source>
        <dbReference type="ARBA" id="ARBA00022723"/>
    </source>
</evidence>
<dbReference type="GO" id="GO:0005506">
    <property type="term" value="F:iron ion binding"/>
    <property type="evidence" value="ECO:0007669"/>
    <property type="project" value="InterPro"/>
</dbReference>
<keyword evidence="11" id="KW-0472">Membrane</keyword>
<reference evidence="12 13" key="1">
    <citation type="journal article" date="2019" name="G3 (Bethesda)">
        <title>Sequencing of a Wild Apple (Malus baccata) Genome Unravels the Differences Between Cultivated and Wild Apple Species Regarding Disease Resistance and Cold Tolerance.</title>
        <authorList>
            <person name="Chen X."/>
        </authorList>
    </citation>
    <scope>NUCLEOTIDE SEQUENCE [LARGE SCALE GENOMIC DNA]</scope>
    <source>
        <strain evidence="13">cv. Shandingzi</strain>
        <tissue evidence="12">Leaves</tissue>
    </source>
</reference>
<keyword evidence="8" id="KW-0560">Oxidoreductase</keyword>
<keyword evidence="4" id="KW-0349">Heme</keyword>
<dbReference type="InterPro" id="IPR001128">
    <property type="entry name" value="Cyt_P450"/>
</dbReference>
<dbReference type="Gene3D" id="1.10.630.10">
    <property type="entry name" value="Cytochrome P450"/>
    <property type="match status" value="1"/>
</dbReference>
<evidence type="ECO:0000256" key="5">
    <source>
        <dbReference type="ARBA" id="ARBA00022692"/>
    </source>
</evidence>
<dbReference type="SUPFAM" id="SSF48264">
    <property type="entry name" value="Cytochrome P450"/>
    <property type="match status" value="1"/>
</dbReference>
<dbReference type="GO" id="GO:0004497">
    <property type="term" value="F:monooxygenase activity"/>
    <property type="evidence" value="ECO:0007669"/>
    <property type="project" value="UniProtKB-KW"/>
</dbReference>
<evidence type="ECO:0000256" key="2">
    <source>
        <dbReference type="ARBA" id="ARBA00004167"/>
    </source>
</evidence>
<evidence type="ECO:0000256" key="1">
    <source>
        <dbReference type="ARBA" id="ARBA00001971"/>
    </source>
</evidence>
<comment type="caution">
    <text evidence="12">The sequence shown here is derived from an EMBL/GenBank/DDBJ whole genome shotgun (WGS) entry which is preliminary data.</text>
</comment>
<evidence type="ECO:0000256" key="3">
    <source>
        <dbReference type="ARBA" id="ARBA00010617"/>
    </source>
</evidence>
<keyword evidence="10" id="KW-0503">Monooxygenase</keyword>
<dbReference type="InterPro" id="IPR036396">
    <property type="entry name" value="Cyt_P450_sf"/>
</dbReference>
<evidence type="ECO:0000256" key="8">
    <source>
        <dbReference type="ARBA" id="ARBA00023002"/>
    </source>
</evidence>
<dbReference type="PANTHER" id="PTHR47944:SF10">
    <property type="entry name" value="CYTOCHROME P450 98A9"/>
    <property type="match status" value="1"/>
</dbReference>
<dbReference type="Pfam" id="PF00067">
    <property type="entry name" value="p450"/>
    <property type="match status" value="1"/>
</dbReference>
<keyword evidence="7" id="KW-1133">Transmembrane helix</keyword>
<organism evidence="12 13">
    <name type="scientific">Malus baccata</name>
    <name type="common">Siberian crab apple</name>
    <name type="synonym">Pyrus baccata</name>
    <dbReference type="NCBI Taxonomy" id="106549"/>
    <lineage>
        <taxon>Eukaryota</taxon>
        <taxon>Viridiplantae</taxon>
        <taxon>Streptophyta</taxon>
        <taxon>Embryophyta</taxon>
        <taxon>Tracheophyta</taxon>
        <taxon>Spermatophyta</taxon>
        <taxon>Magnoliopsida</taxon>
        <taxon>eudicotyledons</taxon>
        <taxon>Gunneridae</taxon>
        <taxon>Pentapetalae</taxon>
        <taxon>rosids</taxon>
        <taxon>fabids</taxon>
        <taxon>Rosales</taxon>
        <taxon>Rosaceae</taxon>
        <taxon>Amygdaloideae</taxon>
        <taxon>Maleae</taxon>
        <taxon>Malus</taxon>
    </lineage>
</organism>
<evidence type="ECO:0000313" key="13">
    <source>
        <dbReference type="Proteomes" id="UP000315295"/>
    </source>
</evidence>
<evidence type="ECO:0000256" key="7">
    <source>
        <dbReference type="ARBA" id="ARBA00022989"/>
    </source>
</evidence>
<protein>
    <submittedName>
        <fullName evidence="12">Uncharacterized protein</fullName>
    </submittedName>
</protein>
<name>A0A540MVF9_MALBA</name>
<evidence type="ECO:0000256" key="11">
    <source>
        <dbReference type="ARBA" id="ARBA00023136"/>
    </source>
</evidence>
<dbReference type="GO" id="GO:0016020">
    <property type="term" value="C:membrane"/>
    <property type="evidence" value="ECO:0007669"/>
    <property type="project" value="UniProtKB-SubCell"/>
</dbReference>
<dbReference type="Proteomes" id="UP000315295">
    <property type="component" value="Unassembled WGS sequence"/>
</dbReference>
<evidence type="ECO:0000313" key="12">
    <source>
        <dbReference type="EMBL" id="TQE02739.1"/>
    </source>
</evidence>
<dbReference type="STRING" id="106549.A0A540MVF9"/>
<proteinExistence type="inferred from homology"/>